<keyword evidence="1" id="KW-1133">Transmembrane helix</keyword>
<organism evidence="2 3">
    <name type="scientific">Micromonospora siamensis</name>
    <dbReference type="NCBI Taxonomy" id="299152"/>
    <lineage>
        <taxon>Bacteria</taxon>
        <taxon>Bacillati</taxon>
        <taxon>Actinomycetota</taxon>
        <taxon>Actinomycetes</taxon>
        <taxon>Micromonosporales</taxon>
        <taxon>Micromonosporaceae</taxon>
        <taxon>Micromonospora</taxon>
    </lineage>
</organism>
<gene>
    <name evidence="2" type="ORF">GA0074704_4062</name>
</gene>
<name>A0A1C5J371_9ACTN</name>
<reference evidence="2 3" key="1">
    <citation type="submission" date="2016-06" db="EMBL/GenBank/DDBJ databases">
        <authorList>
            <person name="Kjaerup R.B."/>
            <person name="Dalgaard T.S."/>
            <person name="Juul-Madsen H.R."/>
        </authorList>
    </citation>
    <scope>NUCLEOTIDE SEQUENCE [LARGE SCALE GENOMIC DNA]</scope>
    <source>
        <strain evidence="2 3">DSM 45097</strain>
    </source>
</reference>
<keyword evidence="3" id="KW-1185">Reference proteome</keyword>
<keyword evidence="1" id="KW-0472">Membrane</keyword>
<dbReference type="EMBL" id="LT607751">
    <property type="protein sequence ID" value="SCG64903.1"/>
    <property type="molecule type" value="Genomic_DNA"/>
</dbReference>
<dbReference type="Proteomes" id="UP000198210">
    <property type="component" value="Chromosome I"/>
</dbReference>
<proteinExistence type="predicted"/>
<dbReference type="AlphaFoldDB" id="A0A1C5J371"/>
<feature type="transmembrane region" description="Helical" evidence="1">
    <location>
        <begin position="54"/>
        <end position="74"/>
    </location>
</feature>
<accession>A0A1C5J371</accession>
<dbReference type="RefSeq" id="WP_088971956.1">
    <property type="nucleotide sequence ID" value="NZ_JBHLYF010000005.1"/>
</dbReference>
<evidence type="ECO:0000313" key="3">
    <source>
        <dbReference type="Proteomes" id="UP000198210"/>
    </source>
</evidence>
<sequence>MSPSESPFHLWIAQDDTQTMVALAPLRFSERPMKHEWGSITHLRAFTPVQKGHNVPAAVVFSTLTLIGALGLFVSGVPPLAVFVVAALVLVLCLAAATPSSAPVPELIAPDRAEFPALHHLLHKEEEQKDFSALETLAERAGRALPAVDEIIDPAEGGRLLAQALWEAAEVLSHRQQLRPGIAGWQDRPGARPPDTHVARILAEQRESASKLWHQTEAELQRLRIALELAAIATENAAQEADASEAVRAAYRELAELAGERV</sequence>
<evidence type="ECO:0000313" key="2">
    <source>
        <dbReference type="EMBL" id="SCG64903.1"/>
    </source>
</evidence>
<evidence type="ECO:0000256" key="1">
    <source>
        <dbReference type="SAM" id="Phobius"/>
    </source>
</evidence>
<feature type="transmembrane region" description="Helical" evidence="1">
    <location>
        <begin position="80"/>
        <end position="97"/>
    </location>
</feature>
<protein>
    <submittedName>
        <fullName evidence="2">Uncharacterized protein</fullName>
    </submittedName>
</protein>
<keyword evidence="1" id="KW-0812">Transmembrane</keyword>